<protein>
    <submittedName>
        <fullName evidence="1">Uncharacterized protein</fullName>
    </submittedName>
</protein>
<gene>
    <name evidence="1" type="ORF">BK661_08355</name>
</gene>
<dbReference type="EMBL" id="MOBL01000007">
    <property type="protein sequence ID" value="RON34096.1"/>
    <property type="molecule type" value="Genomic_DNA"/>
</dbReference>
<dbReference type="AlphaFoldDB" id="A0A423J8V0"/>
<proteinExistence type="predicted"/>
<sequence length="443" mass="49929">MKKINLLYGFLISQIDILCSEDGVEIERYCADLTSDQVSLFDDYFEKLGAHRDALYECLNDGEIYTDFYSMHSIFSDFVSAFEGCPILELQRINFVLCVAKKIAGLTTVVPDEEVREGFGFFNADLDFESKAFSSNIQDLDRNIIWLKVCDQSSLDKLLAMVQDVELLYILLLVSSGFDFSGVNDVVVCGAANVAVPYQKNILTLLKLHMVSVGEKINKTTKYFSRPANSSIGKFDPSLNYAQFVEVVGILGEYVERDDALSKFLSIYHVVENFMFRAPIVKLERLNNGAMFSIRDFKRLYKGVDVNELGALEELVRSTFLLGHASGGFGIFAQRSWENFLATNAAQMNSISGFLVKVQGGMYVPGSSFAKYFASVVYKIRCSVVHNKETEYHISSENYADGCCMIFEGYLLPMLEEFVFLLLCEDNSLVWYQTPSIALWDNA</sequence>
<accession>A0A423J8V0</accession>
<reference evidence="1 2" key="1">
    <citation type="submission" date="2016-10" db="EMBL/GenBank/DDBJ databases">
        <title>Comparative genome analysis of multiple Pseudomonas spp. focuses on biocontrol and plant growth promoting traits.</title>
        <authorList>
            <person name="Tao X.-Y."/>
            <person name="Taylor C.G."/>
        </authorList>
    </citation>
    <scope>NUCLEOTIDE SEQUENCE [LARGE SCALE GENOMIC DNA]</scope>
    <source>
        <strain evidence="1 2">94G2</strain>
    </source>
</reference>
<organism evidence="1 2">
    <name type="scientific">Pseudomonas frederiksbergensis</name>
    <dbReference type="NCBI Taxonomy" id="104087"/>
    <lineage>
        <taxon>Bacteria</taxon>
        <taxon>Pseudomonadati</taxon>
        <taxon>Pseudomonadota</taxon>
        <taxon>Gammaproteobacteria</taxon>
        <taxon>Pseudomonadales</taxon>
        <taxon>Pseudomonadaceae</taxon>
        <taxon>Pseudomonas</taxon>
    </lineage>
</organism>
<dbReference type="RefSeq" id="WP_123495808.1">
    <property type="nucleotide sequence ID" value="NZ_MOBL01000007.1"/>
</dbReference>
<name>A0A423J8V0_9PSED</name>
<comment type="caution">
    <text evidence="1">The sequence shown here is derived from an EMBL/GenBank/DDBJ whole genome shotgun (WGS) entry which is preliminary data.</text>
</comment>
<dbReference type="Proteomes" id="UP000283260">
    <property type="component" value="Unassembled WGS sequence"/>
</dbReference>
<evidence type="ECO:0000313" key="2">
    <source>
        <dbReference type="Proteomes" id="UP000283260"/>
    </source>
</evidence>
<evidence type="ECO:0000313" key="1">
    <source>
        <dbReference type="EMBL" id="RON34096.1"/>
    </source>
</evidence>